<proteinExistence type="predicted"/>
<evidence type="ECO:0000313" key="1">
    <source>
        <dbReference type="EMBL" id="MFD2157420.1"/>
    </source>
</evidence>
<protein>
    <submittedName>
        <fullName evidence="1">Uncharacterized protein</fullName>
    </submittedName>
</protein>
<name>A0ABW4Z6M8_9BACT</name>
<sequence>MKRNYIQSICVFAIILPVLAATLCILVISFTGSSLLGSFKKEQQLYESESSQNLVLDKLLKGSQSKKATLDQWNKLLVGDSFTRVNKELREAINKHNSTKTLQLIEQNRAQRPNFPVDSGRSACNFVLEGTFKELQHCATELECTLPNLMVNQMSIRPQSSGNLLELELKYTIWENVQ</sequence>
<organism evidence="1 2">
    <name type="scientific">Rubritalea tangerina</name>
    <dbReference type="NCBI Taxonomy" id="430798"/>
    <lineage>
        <taxon>Bacteria</taxon>
        <taxon>Pseudomonadati</taxon>
        <taxon>Verrucomicrobiota</taxon>
        <taxon>Verrucomicrobiia</taxon>
        <taxon>Verrucomicrobiales</taxon>
        <taxon>Rubritaleaceae</taxon>
        <taxon>Rubritalea</taxon>
    </lineage>
</organism>
<accession>A0ABW4Z6M8</accession>
<dbReference type="RefSeq" id="WP_377091225.1">
    <property type="nucleotide sequence ID" value="NZ_JBHSJL010000014.1"/>
</dbReference>
<dbReference type="Proteomes" id="UP001597389">
    <property type="component" value="Unassembled WGS sequence"/>
</dbReference>
<evidence type="ECO:0000313" key="2">
    <source>
        <dbReference type="Proteomes" id="UP001597389"/>
    </source>
</evidence>
<gene>
    <name evidence="1" type="ORF">ACFSW8_00740</name>
</gene>
<reference evidence="2" key="1">
    <citation type="journal article" date="2019" name="Int. J. Syst. Evol. Microbiol.">
        <title>The Global Catalogue of Microorganisms (GCM) 10K type strain sequencing project: providing services to taxonomists for standard genome sequencing and annotation.</title>
        <authorList>
            <consortium name="The Broad Institute Genomics Platform"/>
            <consortium name="The Broad Institute Genome Sequencing Center for Infectious Disease"/>
            <person name="Wu L."/>
            <person name="Ma J."/>
        </authorList>
    </citation>
    <scope>NUCLEOTIDE SEQUENCE [LARGE SCALE GENOMIC DNA]</scope>
    <source>
        <strain evidence="2">CCUG 57942</strain>
    </source>
</reference>
<keyword evidence="2" id="KW-1185">Reference proteome</keyword>
<dbReference type="EMBL" id="JBHUJB010000005">
    <property type="protein sequence ID" value="MFD2157420.1"/>
    <property type="molecule type" value="Genomic_DNA"/>
</dbReference>
<comment type="caution">
    <text evidence="1">The sequence shown here is derived from an EMBL/GenBank/DDBJ whole genome shotgun (WGS) entry which is preliminary data.</text>
</comment>